<name>A0AAD5FFE1_SILAS</name>
<comment type="caution">
    <text evidence="3">The sequence shown here is derived from an EMBL/GenBank/DDBJ whole genome shotgun (WGS) entry which is preliminary data.</text>
</comment>
<dbReference type="AlphaFoldDB" id="A0AAD5FFE1"/>
<dbReference type="InterPro" id="IPR018378">
    <property type="entry name" value="C-type_lectin_CS"/>
</dbReference>
<evidence type="ECO:0000313" key="3">
    <source>
        <dbReference type="EMBL" id="KAI5613437.1"/>
    </source>
</evidence>
<dbReference type="PANTHER" id="PTHR45784:SF8">
    <property type="entry name" value="C-TYPE MANNOSE RECEPTOR 2-RELATED"/>
    <property type="match status" value="1"/>
</dbReference>
<dbReference type="Proteomes" id="UP001205998">
    <property type="component" value="Unassembled WGS sequence"/>
</dbReference>
<protein>
    <submittedName>
        <fullName evidence="3">C-type mannose receptor 2</fullName>
    </submittedName>
</protein>
<feature type="non-terminal residue" evidence="3">
    <location>
        <position position="1"/>
    </location>
</feature>
<dbReference type="PROSITE" id="PS50041">
    <property type="entry name" value="C_TYPE_LECTIN_2"/>
    <property type="match status" value="2"/>
</dbReference>
<evidence type="ECO:0000259" key="2">
    <source>
        <dbReference type="PROSITE" id="PS50041"/>
    </source>
</evidence>
<evidence type="ECO:0000256" key="1">
    <source>
        <dbReference type="ARBA" id="ARBA00023157"/>
    </source>
</evidence>
<dbReference type="PROSITE" id="PS00615">
    <property type="entry name" value="C_TYPE_LECTIN_1"/>
    <property type="match status" value="1"/>
</dbReference>
<dbReference type="EMBL" id="MU562658">
    <property type="protein sequence ID" value="KAI5613437.1"/>
    <property type="molecule type" value="Genomic_DNA"/>
</dbReference>
<dbReference type="InterPro" id="IPR001304">
    <property type="entry name" value="C-type_lectin-like"/>
</dbReference>
<reference evidence="3" key="1">
    <citation type="submission" date="2018-07" db="EMBL/GenBank/DDBJ databases">
        <title>Comparative genomics of catfishes provides insights into carnivory and benthic adaptation.</title>
        <authorList>
            <person name="Zhang Y."/>
            <person name="Wang D."/>
            <person name="Peng Z."/>
            <person name="Zheng S."/>
            <person name="Shao F."/>
            <person name="Tao W."/>
        </authorList>
    </citation>
    <scope>NUCLEOTIDE SEQUENCE</scope>
    <source>
        <strain evidence="3">Chongqing</strain>
    </source>
</reference>
<feature type="non-terminal residue" evidence="3">
    <location>
        <position position="233"/>
    </location>
</feature>
<dbReference type="Gene3D" id="3.10.100.10">
    <property type="entry name" value="Mannose-Binding Protein A, subunit A"/>
    <property type="match status" value="2"/>
</dbReference>
<sequence length="233" mass="27020">LLLVLCGTAEGQIRKYFYFSSKLTWFAAQKYCRQNYTDLATVTSDEENQRVMRTVPSNFAYVFIGVNRTSQGSNTWQWSDGEQFIFFAWKSGEPNNYMGNEGCGSITPYGWNDSPCLNLFPFVCEKKVQFVQENKTWDKALEYCRRYNKDLAYLNTEQDIFTADTMAAKSGIATFWTGLHFINGQWLWVNDNAMKNNVSLSLCPVQNYRCGARNSITHVWENRDCNEKLQFIC</sequence>
<dbReference type="InterPro" id="IPR016186">
    <property type="entry name" value="C-type_lectin-like/link_sf"/>
</dbReference>
<organism evidence="3 4">
    <name type="scientific">Silurus asotus</name>
    <name type="common">Amur catfish</name>
    <name type="synonym">Parasilurus asotus</name>
    <dbReference type="NCBI Taxonomy" id="30991"/>
    <lineage>
        <taxon>Eukaryota</taxon>
        <taxon>Metazoa</taxon>
        <taxon>Chordata</taxon>
        <taxon>Craniata</taxon>
        <taxon>Vertebrata</taxon>
        <taxon>Euteleostomi</taxon>
        <taxon>Actinopterygii</taxon>
        <taxon>Neopterygii</taxon>
        <taxon>Teleostei</taxon>
        <taxon>Ostariophysi</taxon>
        <taxon>Siluriformes</taxon>
        <taxon>Siluridae</taxon>
        <taxon>Silurus</taxon>
    </lineage>
</organism>
<proteinExistence type="predicted"/>
<dbReference type="Pfam" id="PF00059">
    <property type="entry name" value="Lectin_C"/>
    <property type="match status" value="2"/>
</dbReference>
<evidence type="ECO:0000313" key="4">
    <source>
        <dbReference type="Proteomes" id="UP001205998"/>
    </source>
</evidence>
<dbReference type="CDD" id="cd00037">
    <property type="entry name" value="CLECT"/>
    <property type="match status" value="2"/>
</dbReference>
<keyword evidence="3" id="KW-0675">Receptor</keyword>
<dbReference type="PANTHER" id="PTHR45784">
    <property type="entry name" value="C-TYPE LECTIN DOMAIN FAMILY 20 MEMBER A-RELATED"/>
    <property type="match status" value="1"/>
</dbReference>
<dbReference type="SUPFAM" id="SSF56436">
    <property type="entry name" value="C-type lectin-like"/>
    <property type="match status" value="2"/>
</dbReference>
<gene>
    <name evidence="3" type="ORF">C0J50_11325</name>
</gene>
<accession>A0AAD5FFE1</accession>
<feature type="domain" description="C-type lectin" evidence="2">
    <location>
        <begin position="130"/>
        <end position="233"/>
    </location>
</feature>
<dbReference type="InterPro" id="IPR016187">
    <property type="entry name" value="CTDL_fold"/>
</dbReference>
<feature type="domain" description="C-type lectin" evidence="2">
    <location>
        <begin position="16"/>
        <end position="125"/>
    </location>
</feature>
<keyword evidence="1" id="KW-1015">Disulfide bond</keyword>
<keyword evidence="4" id="KW-1185">Reference proteome</keyword>
<dbReference type="SMART" id="SM00034">
    <property type="entry name" value="CLECT"/>
    <property type="match status" value="2"/>
</dbReference>